<dbReference type="InterPro" id="IPR056632">
    <property type="entry name" value="DUF7730"/>
</dbReference>
<dbReference type="Pfam" id="PF24864">
    <property type="entry name" value="DUF7730"/>
    <property type="match status" value="1"/>
</dbReference>
<evidence type="ECO:0000256" key="1">
    <source>
        <dbReference type="SAM" id="MobiDB-lite"/>
    </source>
</evidence>
<evidence type="ECO:0000313" key="4">
    <source>
        <dbReference type="Proteomes" id="UP000664534"/>
    </source>
</evidence>
<gene>
    <name evidence="3" type="ORF">IMSHALPRED_010277</name>
</gene>
<dbReference type="InterPro" id="IPR038883">
    <property type="entry name" value="AN11006-like"/>
</dbReference>
<feature type="compositionally biased region" description="Acidic residues" evidence="1">
    <location>
        <begin position="62"/>
        <end position="74"/>
    </location>
</feature>
<feature type="region of interest" description="Disordered" evidence="1">
    <location>
        <begin position="508"/>
        <end position="535"/>
    </location>
</feature>
<organism evidence="3 4">
    <name type="scientific">Imshaugia aleurites</name>
    <dbReference type="NCBI Taxonomy" id="172621"/>
    <lineage>
        <taxon>Eukaryota</taxon>
        <taxon>Fungi</taxon>
        <taxon>Dikarya</taxon>
        <taxon>Ascomycota</taxon>
        <taxon>Pezizomycotina</taxon>
        <taxon>Lecanoromycetes</taxon>
        <taxon>OSLEUM clade</taxon>
        <taxon>Lecanoromycetidae</taxon>
        <taxon>Lecanorales</taxon>
        <taxon>Lecanorineae</taxon>
        <taxon>Parmeliaceae</taxon>
        <taxon>Imshaugia</taxon>
    </lineage>
</organism>
<dbReference type="Proteomes" id="UP000664534">
    <property type="component" value="Unassembled WGS sequence"/>
</dbReference>
<sequence>MVAVQASNSSSPYDTVAIAQSSSVIYQTEALDVSAAVGNLGIGNVNSSSHAAVANTYLEVNDDLNSSDDDDSDSSDVSVAVTENSPPATERVGIFRFSDLVPEIRNRIYHIVLGPPQDPSICLTQILDDRPLRAPSGSIDFDNTFRTKSVVPNRKHKDPDWGIIHQVNPQDLSILLVSKQIYVEAFHVFYATNCFSFTDTGLLYRFLKTIGYIRRQHLTMIYFLWRGPDAKEAFRLLKTCRRLKIVQFTVPCSHPPGYEALKDVRVETAKARALVHFAPAQYPPLSIYNHTSCFGDYLCHCMCRRHYEPASNLREIENAMMRPRRGQDIPAAEEKYDLFKPKRERFKKSEEQDILDQKACFDEFIGRIEQQGKRLTYLGHRNKAMEAALNQTLTGTTEVDYYFREFAAKLARDKRQIKRVERWEAKQLEKKEDKERHERWKREAVEEKERGIKTRKEARELKWKMAREKREDARKMAREARELRRRTAREAKEREKLLAREARVLKKAAREADRLRKKTNKGAKKLEKHMVSASN</sequence>
<feature type="domain" description="DUF7730" evidence="2">
    <location>
        <begin position="97"/>
        <end position="225"/>
    </location>
</feature>
<dbReference type="AlphaFoldDB" id="A0A8H3IZM3"/>
<feature type="region of interest" description="Disordered" evidence="1">
    <location>
        <begin position="62"/>
        <end position="85"/>
    </location>
</feature>
<dbReference type="EMBL" id="CAJPDT010000084">
    <property type="protein sequence ID" value="CAF9935559.1"/>
    <property type="molecule type" value="Genomic_DNA"/>
</dbReference>
<proteinExistence type="predicted"/>
<dbReference type="PANTHER" id="PTHR42085">
    <property type="entry name" value="F-BOX DOMAIN-CONTAINING PROTEIN"/>
    <property type="match status" value="1"/>
</dbReference>
<name>A0A8H3IZM3_9LECA</name>
<evidence type="ECO:0000259" key="2">
    <source>
        <dbReference type="Pfam" id="PF24864"/>
    </source>
</evidence>
<keyword evidence="4" id="KW-1185">Reference proteome</keyword>
<protein>
    <recommendedName>
        <fullName evidence="2">DUF7730 domain-containing protein</fullName>
    </recommendedName>
</protein>
<comment type="caution">
    <text evidence="3">The sequence shown here is derived from an EMBL/GenBank/DDBJ whole genome shotgun (WGS) entry which is preliminary data.</text>
</comment>
<evidence type="ECO:0000313" key="3">
    <source>
        <dbReference type="EMBL" id="CAF9935559.1"/>
    </source>
</evidence>
<dbReference type="PANTHER" id="PTHR42085:SF2">
    <property type="entry name" value="F-BOX DOMAIN-CONTAINING PROTEIN"/>
    <property type="match status" value="1"/>
</dbReference>
<feature type="compositionally biased region" description="Basic and acidic residues" evidence="1">
    <location>
        <begin position="524"/>
        <end position="535"/>
    </location>
</feature>
<reference evidence="3" key="1">
    <citation type="submission" date="2021-03" db="EMBL/GenBank/DDBJ databases">
        <authorList>
            <person name="Tagirdzhanova G."/>
        </authorList>
    </citation>
    <scope>NUCLEOTIDE SEQUENCE</scope>
</reference>
<dbReference type="OrthoDB" id="5413827at2759"/>
<accession>A0A8H3IZM3</accession>